<dbReference type="PANTHER" id="PTHR36566">
    <property type="entry name" value="NICKEL INSERTION PROTEIN-RELATED"/>
    <property type="match status" value="1"/>
</dbReference>
<dbReference type="AlphaFoldDB" id="A0A1M6NMD8"/>
<evidence type="ECO:0008006" key="4">
    <source>
        <dbReference type="Google" id="ProtNLM"/>
    </source>
</evidence>
<organism evidence="2 3">
    <name type="scientific">Caminicella sporogenes DSM 14501</name>
    <dbReference type="NCBI Taxonomy" id="1121266"/>
    <lineage>
        <taxon>Bacteria</taxon>
        <taxon>Bacillati</taxon>
        <taxon>Bacillota</taxon>
        <taxon>Clostridia</taxon>
        <taxon>Peptostreptococcales</taxon>
        <taxon>Caminicellaceae</taxon>
        <taxon>Caminicella</taxon>
    </lineage>
</organism>
<sequence>MNPEIYSYIEEKLFEAGALDVYKTPIIMKKGRPAIKLSILVNSEHEEDIEKIIFEETTSIGIRKFGVKKVMLKRNFFKLNTKYGAVTIKNSYFNGKMVSCKPEFEDCRRIAHENNIAIKEVYREVSKLMEEYNDK</sequence>
<reference evidence="2 3" key="1">
    <citation type="submission" date="2016-11" db="EMBL/GenBank/DDBJ databases">
        <authorList>
            <person name="Jaros S."/>
            <person name="Januszkiewicz K."/>
            <person name="Wedrychowicz H."/>
        </authorList>
    </citation>
    <scope>NUCLEOTIDE SEQUENCE [LARGE SCALE GENOMIC DNA]</scope>
    <source>
        <strain evidence="2 3">DSM 14501</strain>
    </source>
</reference>
<dbReference type="InterPro" id="IPR002822">
    <property type="entry name" value="Ni_insertion"/>
</dbReference>
<dbReference type="Proteomes" id="UP000184082">
    <property type="component" value="Unassembled WGS sequence"/>
</dbReference>
<dbReference type="Gene3D" id="3.30.70.1380">
    <property type="entry name" value="Transcriptional regulatory protein pf0864 domain like"/>
    <property type="match status" value="1"/>
</dbReference>
<dbReference type="Gene3D" id="3.10.20.300">
    <property type="entry name" value="mk0293 like domain"/>
    <property type="match status" value="1"/>
</dbReference>
<protein>
    <recommendedName>
        <fullName evidence="4">TIGR00299 family protein</fullName>
    </recommendedName>
</protein>
<proteinExistence type="predicted"/>
<dbReference type="STRING" id="1121266.SAMN02745883_00943"/>
<dbReference type="EMBL" id="FRAJ01000006">
    <property type="protein sequence ID" value="SHJ96853.1"/>
    <property type="molecule type" value="Genomic_DNA"/>
</dbReference>
<accession>A0A1M6NMD8</accession>
<keyword evidence="3" id="KW-1185">Reference proteome</keyword>
<evidence type="ECO:0000256" key="1">
    <source>
        <dbReference type="ARBA" id="ARBA00022596"/>
    </source>
</evidence>
<gene>
    <name evidence="2" type="ORF">SAMN02745883_00943</name>
</gene>
<keyword evidence="1" id="KW-0533">Nickel</keyword>
<dbReference type="PANTHER" id="PTHR36566:SF1">
    <property type="entry name" value="PYRIDINIUM-3,5-BISTHIOCARBOXYLIC ACID MONONUCLEOTIDE NICKEL INSERTION PROTEIN"/>
    <property type="match status" value="1"/>
</dbReference>
<dbReference type="Pfam" id="PF01969">
    <property type="entry name" value="Ni_insertion"/>
    <property type="match status" value="1"/>
</dbReference>
<evidence type="ECO:0000313" key="2">
    <source>
        <dbReference type="EMBL" id="SHJ96853.1"/>
    </source>
</evidence>
<evidence type="ECO:0000313" key="3">
    <source>
        <dbReference type="Proteomes" id="UP000184082"/>
    </source>
</evidence>
<name>A0A1M6NMD8_9FIRM</name>